<dbReference type="EMBL" id="LGFD01000038">
    <property type="protein sequence ID" value="KUK17049.1"/>
    <property type="molecule type" value="Genomic_DNA"/>
</dbReference>
<evidence type="ECO:0000313" key="3">
    <source>
        <dbReference type="Proteomes" id="UP000053911"/>
    </source>
</evidence>
<evidence type="ECO:0008006" key="4">
    <source>
        <dbReference type="Google" id="ProtNLM"/>
    </source>
</evidence>
<gene>
    <name evidence="2" type="ORF">XD54_1654</name>
</gene>
<sequence length="114" mass="12835">MLPKDRKIYFVFLISLILTGLAVFDGTPLFVALATIMFPIIASYGLIVKFKIFPGVIFATILWALSIFVRDLLIGSLTFETVKTVSVKLSTVIIFVVVYLFDKIRRGERKSAEQ</sequence>
<name>A0A124FF59_9EURY</name>
<protein>
    <recommendedName>
        <fullName evidence="4">Permease</fullName>
    </recommendedName>
</protein>
<keyword evidence="1" id="KW-0472">Membrane</keyword>
<proteinExistence type="predicted"/>
<dbReference type="RefSeq" id="WP_015848940.1">
    <property type="nucleotide sequence ID" value="NZ_LGFD01000038.1"/>
</dbReference>
<dbReference type="OMA" id="ATIMFPI"/>
<comment type="caution">
    <text evidence="2">The sequence shown here is derived from an EMBL/GenBank/DDBJ whole genome shotgun (WGS) entry which is preliminary data.</text>
</comment>
<feature type="transmembrane region" description="Helical" evidence="1">
    <location>
        <begin position="30"/>
        <end position="48"/>
    </location>
</feature>
<dbReference type="PATRIC" id="fig|172049.5.peg.1211"/>
<keyword evidence="1" id="KW-0812">Transmembrane</keyword>
<dbReference type="GeneID" id="8095643"/>
<evidence type="ECO:0000313" key="2">
    <source>
        <dbReference type="EMBL" id="KUK17049.1"/>
    </source>
</evidence>
<dbReference type="Proteomes" id="UP000053911">
    <property type="component" value="Unassembled WGS sequence"/>
</dbReference>
<evidence type="ECO:0000256" key="1">
    <source>
        <dbReference type="SAM" id="Phobius"/>
    </source>
</evidence>
<reference evidence="3" key="1">
    <citation type="journal article" date="2015" name="MBio">
        <title>Genome-Resolved Metagenomic Analysis Reveals Roles for Candidate Phyla and Other Microbial Community Members in Biogeochemical Transformations in Oil Reservoirs.</title>
        <authorList>
            <person name="Hu P."/>
            <person name="Tom L."/>
            <person name="Singh A."/>
            <person name="Thomas B.C."/>
            <person name="Baker B.J."/>
            <person name="Piceno Y.M."/>
            <person name="Andersen G.L."/>
            <person name="Banfield J.F."/>
        </authorList>
    </citation>
    <scope>NUCLEOTIDE SEQUENCE [LARGE SCALE GENOMIC DNA]</scope>
</reference>
<dbReference type="AlphaFoldDB" id="A0A124FF59"/>
<keyword evidence="1" id="KW-1133">Transmembrane helix</keyword>
<organism evidence="2 3">
    <name type="scientific">Thermococcus sibiricus</name>
    <dbReference type="NCBI Taxonomy" id="172049"/>
    <lineage>
        <taxon>Archaea</taxon>
        <taxon>Methanobacteriati</taxon>
        <taxon>Methanobacteriota</taxon>
        <taxon>Thermococci</taxon>
        <taxon>Thermococcales</taxon>
        <taxon>Thermococcaceae</taxon>
        <taxon>Thermococcus</taxon>
    </lineage>
</organism>
<feature type="transmembrane region" description="Helical" evidence="1">
    <location>
        <begin position="85"/>
        <end position="101"/>
    </location>
</feature>
<feature type="transmembrane region" description="Helical" evidence="1">
    <location>
        <begin position="55"/>
        <end position="79"/>
    </location>
</feature>
<feature type="transmembrane region" description="Helical" evidence="1">
    <location>
        <begin position="7"/>
        <end position="24"/>
    </location>
</feature>
<accession>A0A124FF59</accession>